<dbReference type="InterPro" id="IPR050155">
    <property type="entry name" value="HAD-like_hydrolase_sf"/>
</dbReference>
<evidence type="ECO:0000313" key="1">
    <source>
        <dbReference type="EMBL" id="SVB48150.1"/>
    </source>
</evidence>
<gene>
    <name evidence="1" type="ORF">METZ01_LOCUS201004</name>
</gene>
<dbReference type="GO" id="GO:0006281">
    <property type="term" value="P:DNA repair"/>
    <property type="evidence" value="ECO:0007669"/>
    <property type="project" value="TreeGrafter"/>
</dbReference>
<dbReference type="InterPro" id="IPR036412">
    <property type="entry name" value="HAD-like_sf"/>
</dbReference>
<dbReference type="Gene3D" id="3.40.50.1000">
    <property type="entry name" value="HAD superfamily/HAD-like"/>
    <property type="match status" value="1"/>
</dbReference>
<dbReference type="SUPFAM" id="SSF56784">
    <property type="entry name" value="HAD-like"/>
    <property type="match status" value="1"/>
</dbReference>
<dbReference type="Pfam" id="PF13419">
    <property type="entry name" value="HAD_2"/>
    <property type="match status" value="1"/>
</dbReference>
<dbReference type="InterPro" id="IPR041492">
    <property type="entry name" value="HAD_2"/>
</dbReference>
<dbReference type="PANTHER" id="PTHR43434">
    <property type="entry name" value="PHOSPHOGLYCOLATE PHOSPHATASE"/>
    <property type="match status" value="1"/>
</dbReference>
<protein>
    <recommendedName>
        <fullName evidence="2">Phosphoglycolate phosphatase</fullName>
    </recommendedName>
</protein>
<dbReference type="InterPro" id="IPR023198">
    <property type="entry name" value="PGP-like_dom2"/>
</dbReference>
<sequence>MARSLIGSGCNDVETAVSLFRKHYSRHLLDQTNFYPNGREIVEHFSSKKNAILSNKPVAFIEKILKALNFLNPFDSILGGDSLNVQKPDPKGLQFLMNKLDCPAKKVLMVGDGAIDIETGKRAGVLTCGVTYGFGDPNSLRDSKPDYLIGNLSNLKSLFN</sequence>
<dbReference type="Gene3D" id="1.10.150.240">
    <property type="entry name" value="Putative phosphatase, domain 2"/>
    <property type="match status" value="1"/>
</dbReference>
<name>A0A382EBX2_9ZZZZ</name>
<accession>A0A382EBX2</accession>
<dbReference type="InterPro" id="IPR023214">
    <property type="entry name" value="HAD_sf"/>
</dbReference>
<dbReference type="InterPro" id="IPR006439">
    <property type="entry name" value="HAD-SF_hydro_IA"/>
</dbReference>
<dbReference type="PANTHER" id="PTHR43434:SF1">
    <property type="entry name" value="PHOSPHOGLYCOLATE PHOSPHATASE"/>
    <property type="match status" value="1"/>
</dbReference>
<organism evidence="1">
    <name type="scientific">marine metagenome</name>
    <dbReference type="NCBI Taxonomy" id="408172"/>
    <lineage>
        <taxon>unclassified sequences</taxon>
        <taxon>metagenomes</taxon>
        <taxon>ecological metagenomes</taxon>
    </lineage>
</organism>
<reference evidence="1" key="1">
    <citation type="submission" date="2018-05" db="EMBL/GenBank/DDBJ databases">
        <authorList>
            <person name="Lanie J.A."/>
            <person name="Ng W.-L."/>
            <person name="Kazmierczak K.M."/>
            <person name="Andrzejewski T.M."/>
            <person name="Davidsen T.M."/>
            <person name="Wayne K.J."/>
            <person name="Tettelin H."/>
            <person name="Glass J.I."/>
            <person name="Rusch D."/>
            <person name="Podicherti R."/>
            <person name="Tsui H.-C.T."/>
            <person name="Winkler M.E."/>
        </authorList>
    </citation>
    <scope>NUCLEOTIDE SEQUENCE</scope>
</reference>
<dbReference type="NCBIfam" id="TIGR01549">
    <property type="entry name" value="HAD-SF-IA-v1"/>
    <property type="match status" value="1"/>
</dbReference>
<dbReference type="GO" id="GO:0008967">
    <property type="term" value="F:phosphoglycolate phosphatase activity"/>
    <property type="evidence" value="ECO:0007669"/>
    <property type="project" value="TreeGrafter"/>
</dbReference>
<proteinExistence type="predicted"/>
<dbReference type="GO" id="GO:0005829">
    <property type="term" value="C:cytosol"/>
    <property type="evidence" value="ECO:0007669"/>
    <property type="project" value="TreeGrafter"/>
</dbReference>
<dbReference type="AlphaFoldDB" id="A0A382EBX2"/>
<dbReference type="EMBL" id="UINC01043718">
    <property type="protein sequence ID" value="SVB48150.1"/>
    <property type="molecule type" value="Genomic_DNA"/>
</dbReference>
<evidence type="ECO:0008006" key="2">
    <source>
        <dbReference type="Google" id="ProtNLM"/>
    </source>
</evidence>